<dbReference type="RefSeq" id="WP_213166580.1">
    <property type="nucleotide sequence ID" value="NZ_CP058559.1"/>
</dbReference>
<dbReference type="Pfam" id="PF05362">
    <property type="entry name" value="Lon_C"/>
    <property type="match status" value="1"/>
</dbReference>
<dbReference type="GO" id="GO:0005524">
    <property type="term" value="F:ATP binding"/>
    <property type="evidence" value="ECO:0007669"/>
    <property type="project" value="InterPro"/>
</dbReference>
<dbReference type="PROSITE" id="PS51786">
    <property type="entry name" value="LON_PROTEOLYTIC"/>
    <property type="match status" value="1"/>
</dbReference>
<dbReference type="GO" id="GO:0004176">
    <property type="term" value="F:ATP-dependent peptidase activity"/>
    <property type="evidence" value="ECO:0007669"/>
    <property type="project" value="UniProtKB-UniRule"/>
</dbReference>
<dbReference type="InterPro" id="IPR046844">
    <property type="entry name" value="Lon-like_helical"/>
</dbReference>
<dbReference type="Gene3D" id="3.30.230.10">
    <property type="match status" value="1"/>
</dbReference>
<dbReference type="EC" id="3.4.21.53" evidence="2"/>
<dbReference type="EMBL" id="CP058559">
    <property type="protein sequence ID" value="QNO16186.1"/>
    <property type="molecule type" value="Genomic_DNA"/>
</dbReference>
<dbReference type="GO" id="GO:0004252">
    <property type="term" value="F:serine-type endopeptidase activity"/>
    <property type="evidence" value="ECO:0007669"/>
    <property type="project" value="UniProtKB-UniRule"/>
</dbReference>
<keyword evidence="5" id="KW-1185">Reference proteome</keyword>
<sequence>MSKKLLLSPQSLTSPCHINEFDFQTTEDLEPLKGIIGQDRAVEALSFGLQVKKKGYNIYVAGTSGTGRSSYANSITESLAKGMEKPKDWLYVYNFKKPDSPKALSINSGEGERFKKDIECTVVKMIKEIPSAFDSSDYHNKRNEILRQFQQKSLEVLRVLNEVAEEYGFVFKDTENGLVSVPLKNGKSMSQKEYNDLSPTEIKEMKERSHYLARETNHLFQEIKQIEEEFEYQFNNLDKIQVTQIADYYVTRLLNSYRGNLKVRQYIVSLRDDIVDNIEYFKKTDHVEEQTPLTDSCDETTILDKGFFKRYKVNLFVNNKELKSAPIINENNPSLYNLNGFIEYRNEMGTLKTDFTQIKPGSIHMANGGFLLIQAKDLMSQPFAWDTLKRAIKTGVINIENTNRQPGDLVISSMKPEPIPIDLKIIIIGDINLYHALYIYDEDFRKLFKIMADFDVEIIRSKENVLKMAKFIANHCKEVGLRHFDKTAVGRVIEYCSRLTDHQEKISSQFNQILEILYESDTWAEFDDAKYVNRDHVEKAIKQKIYRNSKYEDKLNEMFEEGSLLMDVTGSKVGQINGLAVMGNGQYFFGKPSRITVSTYKGKPGIINIEREAKKSGSLHDKGILILSGYLGSKYAQHHAMSLSVSISFEQNYSLIDGDSASSAELYAIISSMADVPIKQSIAVTGSVNQKGEIQPIGGVNEKIEGFYDVCAFKGLNGEQGVIIPKQNVKNLMLKQEVIDSVKKGQFHIYAIGHVDEGIEILTKIPAGAEKDGEYPKGTINFLVMKKLESLNK</sequence>
<feature type="active site" evidence="2">
    <location>
        <position position="703"/>
    </location>
</feature>
<evidence type="ECO:0000256" key="2">
    <source>
        <dbReference type="PROSITE-ProRule" id="PRU01122"/>
    </source>
</evidence>
<organism evidence="4 5">
    <name type="scientific">Alkalicella caledoniensis</name>
    <dbReference type="NCBI Taxonomy" id="2731377"/>
    <lineage>
        <taxon>Bacteria</taxon>
        <taxon>Bacillati</taxon>
        <taxon>Bacillota</taxon>
        <taxon>Clostridia</taxon>
        <taxon>Eubacteriales</taxon>
        <taxon>Proteinivoracaceae</taxon>
        <taxon>Alkalicella</taxon>
    </lineage>
</organism>
<dbReference type="Proteomes" id="UP000516160">
    <property type="component" value="Chromosome"/>
</dbReference>
<dbReference type="InterPro" id="IPR046843">
    <property type="entry name" value="LonB_AAA-LID"/>
</dbReference>
<dbReference type="PANTHER" id="PTHR10046">
    <property type="entry name" value="ATP DEPENDENT LON PROTEASE FAMILY MEMBER"/>
    <property type="match status" value="1"/>
</dbReference>
<evidence type="ECO:0000256" key="1">
    <source>
        <dbReference type="ARBA" id="ARBA00022670"/>
    </source>
</evidence>
<dbReference type="PRINTS" id="PR00830">
    <property type="entry name" value="ENDOLAPTASE"/>
</dbReference>
<proteinExistence type="inferred from homology"/>
<dbReference type="InterPro" id="IPR020568">
    <property type="entry name" value="Ribosomal_Su5_D2-typ_SF"/>
</dbReference>
<keyword evidence="2" id="KW-0378">Hydrolase</keyword>
<dbReference type="InterPro" id="IPR014721">
    <property type="entry name" value="Ribsml_uS5_D2-typ_fold_subgr"/>
</dbReference>
<dbReference type="GO" id="GO:0006508">
    <property type="term" value="P:proteolysis"/>
    <property type="evidence" value="ECO:0007669"/>
    <property type="project" value="UniProtKB-KW"/>
</dbReference>
<comment type="similarity">
    <text evidence="2">Belongs to the peptidase S16 family.</text>
</comment>
<gene>
    <name evidence="4" type="ORF">HYG86_16095</name>
</gene>
<dbReference type="Pfam" id="PF20436">
    <property type="entry name" value="LonB_AAA-LID"/>
    <property type="match status" value="1"/>
</dbReference>
<dbReference type="InterPro" id="IPR027065">
    <property type="entry name" value="Lon_Prtase"/>
</dbReference>
<name>A0A7G9WBX4_ALKCA</name>
<protein>
    <recommendedName>
        <fullName evidence="2">endopeptidase La</fullName>
        <ecNumber evidence="2">3.4.21.53</ecNumber>
    </recommendedName>
</protein>
<dbReference type="KEGG" id="acae:HYG86_16095"/>
<keyword evidence="2" id="KW-0720">Serine protease</keyword>
<evidence type="ECO:0000259" key="3">
    <source>
        <dbReference type="PROSITE" id="PS51786"/>
    </source>
</evidence>
<accession>A0A7G9WBX4</accession>
<dbReference type="InterPro" id="IPR027417">
    <property type="entry name" value="P-loop_NTPase"/>
</dbReference>
<dbReference type="InterPro" id="IPR008269">
    <property type="entry name" value="Lon_proteolytic"/>
</dbReference>
<dbReference type="Pfam" id="PF13654">
    <property type="entry name" value="AAA_32"/>
    <property type="match status" value="1"/>
</dbReference>
<feature type="domain" description="Lon proteolytic" evidence="3">
    <location>
        <begin position="570"/>
        <end position="765"/>
    </location>
</feature>
<keyword evidence="1 2" id="KW-0645">Protease</keyword>
<dbReference type="InterPro" id="IPR041699">
    <property type="entry name" value="AAA_32"/>
</dbReference>
<feature type="active site" evidence="2">
    <location>
        <position position="660"/>
    </location>
</feature>
<reference evidence="4 5" key="1">
    <citation type="submission" date="2020-07" db="EMBL/GenBank/DDBJ databases">
        <title>Alkalicella. sp. LB2 genome.</title>
        <authorList>
            <person name="Postec A."/>
            <person name="Quemeneur M."/>
        </authorList>
    </citation>
    <scope>NUCLEOTIDE SEQUENCE [LARGE SCALE GENOMIC DNA]</scope>
    <source>
        <strain evidence="4 5">LB2</strain>
    </source>
</reference>
<evidence type="ECO:0000313" key="4">
    <source>
        <dbReference type="EMBL" id="QNO16186.1"/>
    </source>
</evidence>
<dbReference type="SUPFAM" id="SSF52540">
    <property type="entry name" value="P-loop containing nucleoside triphosphate hydrolases"/>
    <property type="match status" value="1"/>
</dbReference>
<dbReference type="AlphaFoldDB" id="A0A7G9WBX4"/>
<dbReference type="Pfam" id="PF20437">
    <property type="entry name" value="LonC_helical"/>
    <property type="match status" value="1"/>
</dbReference>
<dbReference type="Gene3D" id="1.10.8.60">
    <property type="match status" value="1"/>
</dbReference>
<evidence type="ECO:0000313" key="5">
    <source>
        <dbReference type="Proteomes" id="UP000516160"/>
    </source>
</evidence>
<dbReference type="GO" id="GO:0030163">
    <property type="term" value="P:protein catabolic process"/>
    <property type="evidence" value="ECO:0007669"/>
    <property type="project" value="InterPro"/>
</dbReference>
<dbReference type="SUPFAM" id="SSF54211">
    <property type="entry name" value="Ribosomal protein S5 domain 2-like"/>
    <property type="match status" value="1"/>
</dbReference>
<dbReference type="Gene3D" id="3.40.50.300">
    <property type="entry name" value="P-loop containing nucleotide triphosphate hydrolases"/>
    <property type="match status" value="2"/>
</dbReference>
<comment type="catalytic activity">
    <reaction evidence="2">
        <text>Hydrolysis of proteins in presence of ATP.</text>
        <dbReference type="EC" id="3.4.21.53"/>
    </reaction>
</comment>